<dbReference type="EC" id="2.7.7.81" evidence="1"/>
<dbReference type="CDD" id="cd02513">
    <property type="entry name" value="CMP-NeuAc_Synthase"/>
    <property type="match status" value="1"/>
</dbReference>
<dbReference type="Proteomes" id="UP001515641">
    <property type="component" value="Unassembled WGS sequence"/>
</dbReference>
<dbReference type="RefSeq" id="WP_166452820.1">
    <property type="nucleotide sequence ID" value="NZ_JAAOMA010000025.1"/>
</dbReference>
<sequence length="230" mass="25953">MKLAVIPARGGSKRIPRKNIKDFHGLPMIAYAIRAALDSQIFDRVLVSSDDADIIDLARGYGAETPFIRPAALACDHTPTVPVIAHAIQDCEKNGWRAKEVCCIYPAVPFISTEDIVQAYNILCEGRSHYVFPVAPFPSPIQRALRRTEDGYVQPFQAEYTEVRTQDLESGFFDAGQFYWGKAEAWLKGQNIHLHGRTIVIPEWRVVDIDTQADWERAELLYTAYRSKGL</sequence>
<evidence type="ECO:0000313" key="1">
    <source>
        <dbReference type="EMBL" id="NHR06926.1"/>
    </source>
</evidence>
<evidence type="ECO:0000313" key="2">
    <source>
        <dbReference type="Proteomes" id="UP001515641"/>
    </source>
</evidence>
<dbReference type="PANTHER" id="PTHR21485">
    <property type="entry name" value="HAD SUPERFAMILY MEMBERS CMAS AND KDSC"/>
    <property type="match status" value="1"/>
</dbReference>
<keyword evidence="1" id="KW-0808">Transferase</keyword>
<dbReference type="InterPro" id="IPR003329">
    <property type="entry name" value="Cytidylyl_trans"/>
</dbReference>
<protein>
    <submittedName>
        <fullName evidence="1">Pseudaminic acid cytidylyltransferase</fullName>
        <ecNumber evidence="1">2.7.7.81</ecNumber>
    </submittedName>
</protein>
<proteinExistence type="predicted"/>
<dbReference type="SUPFAM" id="SSF53448">
    <property type="entry name" value="Nucleotide-diphospho-sugar transferases"/>
    <property type="match status" value="1"/>
</dbReference>
<organism evidence="1 2">
    <name type="scientific">Chromobacterium fluminis</name>
    <dbReference type="NCBI Taxonomy" id="3044269"/>
    <lineage>
        <taxon>Bacteria</taxon>
        <taxon>Pseudomonadati</taxon>
        <taxon>Pseudomonadota</taxon>
        <taxon>Betaproteobacteria</taxon>
        <taxon>Neisseriales</taxon>
        <taxon>Chromobacteriaceae</taxon>
        <taxon>Chromobacterium</taxon>
    </lineage>
</organism>
<accession>A0ABX0LBX2</accession>
<dbReference type="Pfam" id="PF02348">
    <property type="entry name" value="CTP_transf_3"/>
    <property type="match status" value="1"/>
</dbReference>
<gene>
    <name evidence="1" type="primary">pseF</name>
    <name evidence="1" type="ORF">HA052_17195</name>
</gene>
<dbReference type="InterPro" id="IPR020039">
    <property type="entry name" value="PseF"/>
</dbReference>
<keyword evidence="1" id="KW-0548">Nucleotidyltransferase</keyword>
<name>A0ABX0LBX2_9NEIS</name>
<reference evidence="1 2" key="1">
    <citation type="submission" date="2020-03" db="EMBL/GenBank/DDBJ databases">
        <title>Draft genome sequence of environmentally isolated cultures.</title>
        <authorList>
            <person name="Wilson H.S."/>
            <person name="De Leon M.E."/>
        </authorList>
    </citation>
    <scope>NUCLEOTIDE SEQUENCE [LARGE SCALE GENOMIC DNA]</scope>
    <source>
        <strain evidence="1 2">HSC-31F16</strain>
    </source>
</reference>
<dbReference type="InterPro" id="IPR050793">
    <property type="entry name" value="CMP-NeuNAc_synthase"/>
</dbReference>
<comment type="caution">
    <text evidence="1">The sequence shown here is derived from an EMBL/GenBank/DDBJ whole genome shotgun (WGS) entry which is preliminary data.</text>
</comment>
<dbReference type="InterPro" id="IPR029044">
    <property type="entry name" value="Nucleotide-diphossugar_trans"/>
</dbReference>
<dbReference type="EMBL" id="JAAOMA010000025">
    <property type="protein sequence ID" value="NHR06926.1"/>
    <property type="molecule type" value="Genomic_DNA"/>
</dbReference>
<dbReference type="Gene3D" id="3.90.550.10">
    <property type="entry name" value="Spore Coat Polysaccharide Biosynthesis Protein SpsA, Chain A"/>
    <property type="match status" value="1"/>
</dbReference>
<dbReference type="GO" id="GO:0016779">
    <property type="term" value="F:nucleotidyltransferase activity"/>
    <property type="evidence" value="ECO:0007669"/>
    <property type="project" value="UniProtKB-KW"/>
</dbReference>
<dbReference type="NCBIfam" id="TIGR03584">
    <property type="entry name" value="PseF"/>
    <property type="match status" value="1"/>
</dbReference>
<dbReference type="PANTHER" id="PTHR21485:SF6">
    <property type="entry name" value="N-ACYLNEURAMINATE CYTIDYLYLTRANSFERASE-RELATED"/>
    <property type="match status" value="1"/>
</dbReference>
<keyword evidence="2" id="KW-1185">Reference proteome</keyword>